<reference evidence="1" key="2">
    <citation type="journal article" date="2021" name="PeerJ">
        <title>Extensive microbial diversity within the chicken gut microbiome revealed by metagenomics and culture.</title>
        <authorList>
            <person name="Gilroy R."/>
            <person name="Ravi A."/>
            <person name="Getino M."/>
            <person name="Pursley I."/>
            <person name="Horton D.L."/>
            <person name="Alikhan N.F."/>
            <person name="Baker D."/>
            <person name="Gharbi K."/>
            <person name="Hall N."/>
            <person name="Watson M."/>
            <person name="Adriaenssens E.M."/>
            <person name="Foster-Nyarko E."/>
            <person name="Jarju S."/>
            <person name="Secka A."/>
            <person name="Antonio M."/>
            <person name="Oren A."/>
            <person name="Chaudhuri R.R."/>
            <person name="La Ragione R."/>
            <person name="Hildebrand F."/>
            <person name="Pallen M.J."/>
        </authorList>
    </citation>
    <scope>NUCLEOTIDE SEQUENCE</scope>
    <source>
        <strain evidence="1">14508</strain>
    </source>
</reference>
<evidence type="ECO:0000313" key="1">
    <source>
        <dbReference type="EMBL" id="HIT17374.1"/>
    </source>
</evidence>
<proteinExistence type="predicted"/>
<name>A0A9D1G832_9FIRM</name>
<dbReference type="AlphaFoldDB" id="A0A9D1G832"/>
<reference evidence="1" key="1">
    <citation type="submission" date="2020-10" db="EMBL/GenBank/DDBJ databases">
        <authorList>
            <person name="Gilroy R."/>
        </authorList>
    </citation>
    <scope>NUCLEOTIDE SEQUENCE</scope>
    <source>
        <strain evidence="1">14508</strain>
    </source>
</reference>
<accession>A0A9D1G832</accession>
<gene>
    <name evidence="1" type="ORF">IAD04_03205</name>
</gene>
<dbReference type="EMBL" id="DVKI01000103">
    <property type="protein sequence ID" value="HIT17374.1"/>
    <property type="molecule type" value="Genomic_DNA"/>
</dbReference>
<sequence>MKKRGMIIILVLLASQFNFKKEVSDLEMNHIPKSSNQEVVFEINDMNNENTNSNFSNLFILDEIFLEYVDQIMQYKHLKGRLKYYFQNLKQNFGNNQMGSCGYVSVASMLTYFDTFYNDDIVPENYDVISEANSTDEALENSPGSKYEVLDESSLDKYWEEIENNKDDNLHNLMISNNNAISISSYDDEKVVKSILPTSLQNSFEFFVLDLYNLACKENINSTFINLAKEMIDRGLPVNLSIGKRQNNNKLNDLHSAIAYDYVGNDLYMHPGWKGVSTYLKLNQITNDWGKTYYDTIYAISIIVPKMNHTHSNNYKIYYDNGEKFYYFCPCGTTIGHTHEFTYQKYDSVQHIQTCIHCHEVQYRNHIYLSERATCICGEKNYLDRPPIIIGPGILNKEEEVTS</sequence>
<protein>
    <submittedName>
        <fullName evidence="1">Uncharacterized protein</fullName>
    </submittedName>
</protein>
<organism evidence="1 2">
    <name type="scientific">Candidatus Caccosoma faecigallinarum</name>
    <dbReference type="NCBI Taxonomy" id="2840720"/>
    <lineage>
        <taxon>Bacteria</taxon>
        <taxon>Bacillati</taxon>
        <taxon>Bacillota</taxon>
        <taxon>Bacillota incertae sedis</taxon>
        <taxon>Candidatus Caccosoma</taxon>
    </lineage>
</organism>
<evidence type="ECO:0000313" key="2">
    <source>
        <dbReference type="Proteomes" id="UP000886893"/>
    </source>
</evidence>
<dbReference type="Proteomes" id="UP000886893">
    <property type="component" value="Unassembled WGS sequence"/>
</dbReference>
<comment type="caution">
    <text evidence="1">The sequence shown here is derived from an EMBL/GenBank/DDBJ whole genome shotgun (WGS) entry which is preliminary data.</text>
</comment>